<dbReference type="Gene3D" id="1.10.150.130">
    <property type="match status" value="1"/>
</dbReference>
<reference evidence="4 5" key="1">
    <citation type="submission" date="2018-08" db="EMBL/GenBank/DDBJ databases">
        <title>A genome reference for cultivated species of the human gut microbiota.</title>
        <authorList>
            <person name="Zou Y."/>
            <person name="Xue W."/>
            <person name="Luo G."/>
        </authorList>
    </citation>
    <scope>NUCLEOTIDE SEQUENCE [LARGE SCALE GENOMIC DNA]</scope>
    <source>
        <strain evidence="4 5">AM36-9BH</strain>
    </source>
</reference>
<accession>A0A413ZQW1</accession>
<evidence type="ECO:0000256" key="2">
    <source>
        <dbReference type="ARBA" id="ARBA00023172"/>
    </source>
</evidence>
<dbReference type="InterPro" id="IPR050090">
    <property type="entry name" value="Tyrosine_recombinase_XerCD"/>
</dbReference>
<dbReference type="InterPro" id="IPR013762">
    <property type="entry name" value="Integrase-like_cat_sf"/>
</dbReference>
<keyword evidence="1" id="KW-0238">DNA-binding</keyword>
<dbReference type="InterPro" id="IPR011010">
    <property type="entry name" value="DNA_brk_join_enz"/>
</dbReference>
<dbReference type="Proteomes" id="UP000285305">
    <property type="component" value="Unassembled WGS sequence"/>
</dbReference>
<dbReference type="CDD" id="cd01185">
    <property type="entry name" value="INTN1_C_like"/>
    <property type="match status" value="1"/>
</dbReference>
<dbReference type="GO" id="GO:0006310">
    <property type="term" value="P:DNA recombination"/>
    <property type="evidence" value="ECO:0007669"/>
    <property type="project" value="UniProtKB-KW"/>
</dbReference>
<dbReference type="RefSeq" id="WP_117899543.1">
    <property type="nucleotide sequence ID" value="NZ_QSHQ01000016.1"/>
</dbReference>
<dbReference type="EMBL" id="QSHQ01000016">
    <property type="protein sequence ID" value="RHC29193.1"/>
    <property type="molecule type" value="Genomic_DNA"/>
</dbReference>
<dbReference type="InterPro" id="IPR025269">
    <property type="entry name" value="SAM-like_dom"/>
</dbReference>
<evidence type="ECO:0000313" key="4">
    <source>
        <dbReference type="EMBL" id="RHC29193.1"/>
    </source>
</evidence>
<evidence type="ECO:0000256" key="1">
    <source>
        <dbReference type="ARBA" id="ARBA00023125"/>
    </source>
</evidence>
<dbReference type="GO" id="GO:0015074">
    <property type="term" value="P:DNA integration"/>
    <property type="evidence" value="ECO:0007669"/>
    <property type="project" value="InterPro"/>
</dbReference>
<dbReference type="Gene3D" id="1.10.443.10">
    <property type="entry name" value="Intergrase catalytic core"/>
    <property type="match status" value="1"/>
</dbReference>
<dbReference type="PANTHER" id="PTHR30349">
    <property type="entry name" value="PHAGE INTEGRASE-RELATED"/>
    <property type="match status" value="1"/>
</dbReference>
<evidence type="ECO:0000313" key="5">
    <source>
        <dbReference type="Proteomes" id="UP000285305"/>
    </source>
</evidence>
<dbReference type="AlphaFoldDB" id="A0A413ZQW1"/>
<evidence type="ECO:0000259" key="3">
    <source>
        <dbReference type="Pfam" id="PF13102"/>
    </source>
</evidence>
<organism evidence="4 5">
    <name type="scientific">Bacteroides stercoris</name>
    <dbReference type="NCBI Taxonomy" id="46506"/>
    <lineage>
        <taxon>Bacteria</taxon>
        <taxon>Pseudomonadati</taxon>
        <taxon>Bacteroidota</taxon>
        <taxon>Bacteroidia</taxon>
        <taxon>Bacteroidales</taxon>
        <taxon>Bacteroidaceae</taxon>
        <taxon>Bacteroides</taxon>
    </lineage>
</organism>
<dbReference type="GO" id="GO:0003677">
    <property type="term" value="F:DNA binding"/>
    <property type="evidence" value="ECO:0007669"/>
    <property type="project" value="UniProtKB-KW"/>
</dbReference>
<dbReference type="SUPFAM" id="SSF56349">
    <property type="entry name" value="DNA breaking-rejoining enzymes"/>
    <property type="match status" value="1"/>
</dbReference>
<proteinExistence type="predicted"/>
<feature type="domain" description="Phage integrase SAM-like" evidence="3">
    <location>
        <begin position="111"/>
        <end position="204"/>
    </location>
</feature>
<dbReference type="Pfam" id="PF13102">
    <property type="entry name" value="Phage_int_SAM_5"/>
    <property type="match status" value="1"/>
</dbReference>
<gene>
    <name evidence="4" type="ORF">DW853_09710</name>
</gene>
<dbReference type="InterPro" id="IPR010998">
    <property type="entry name" value="Integrase_recombinase_N"/>
</dbReference>
<comment type="caution">
    <text evidence="4">The sequence shown here is derived from an EMBL/GenBank/DDBJ whole genome shotgun (WGS) entry which is preliminary data.</text>
</comment>
<sequence>MASLKIKYRQSSIEGKAGTLFYQVIHKRIARQISSGYKIYPDEWDISNSQIIIPTGIEENRYRYLVSLEKYIKEDTLRLKDIMIKFDNFGYNYTADEVIEYYSTFPKNEYFICFSENLIGQLKQIGKIRTAETYTTTLNSFRRFMHSRKKNSDIPFDKIDSSLMMEYEQYLKFHDICPNSSSYYMRNLRAIYNRAVEKELVIQRYPFKYVYTGIDKTVKRAVSAEIIRQIRDLDLSHTPSLEYARDLFMFSFYTRGMSFVDMAYLKKSNLQNGFLSYCRKKTNQRLLIKWEKPMQEIIDKYDTSNTPYLLPIIKNILKDNRGQYKNAIRLMNTKLKTIGMLIGLPIPLTTYVARHAWASIARSKNVQISTISEAMGHDSESTTRIYLASLDTSIVDEANSLIIQTL</sequence>
<name>A0A413ZQW1_BACSE</name>
<keyword evidence="2" id="KW-0233">DNA recombination</keyword>
<dbReference type="PANTHER" id="PTHR30349:SF64">
    <property type="entry name" value="PROPHAGE INTEGRASE INTD-RELATED"/>
    <property type="match status" value="1"/>
</dbReference>
<protein>
    <submittedName>
        <fullName evidence="4">Site-specific integrase</fullName>
    </submittedName>
</protein>